<comment type="caution">
    <text evidence="7">The sequence shown here is derived from an EMBL/GenBank/DDBJ whole genome shotgun (WGS) entry which is preliminary data.</text>
</comment>
<dbReference type="Proteomes" id="UP001303115">
    <property type="component" value="Unassembled WGS sequence"/>
</dbReference>
<dbReference type="InterPro" id="IPR006599">
    <property type="entry name" value="CARP_motif"/>
</dbReference>
<feature type="region of interest" description="Disordered" evidence="5">
    <location>
        <begin position="272"/>
        <end position="300"/>
    </location>
</feature>
<comment type="similarity">
    <text evidence="1 4">Belongs to the CAP family.</text>
</comment>
<dbReference type="Gene3D" id="1.25.40.330">
    <property type="entry name" value="Adenylate cyclase-associated CAP, N-terminal domain"/>
    <property type="match status" value="1"/>
</dbReference>
<dbReference type="InterPro" id="IPR001837">
    <property type="entry name" value="Adenylate_cyclase-assoc_CAP"/>
</dbReference>
<keyword evidence="8" id="KW-1185">Reference proteome</keyword>
<organism evidence="7 8">
    <name type="scientific">Parachaetomium inaequale</name>
    <dbReference type="NCBI Taxonomy" id="2588326"/>
    <lineage>
        <taxon>Eukaryota</taxon>
        <taxon>Fungi</taxon>
        <taxon>Dikarya</taxon>
        <taxon>Ascomycota</taxon>
        <taxon>Pezizomycotina</taxon>
        <taxon>Sordariomycetes</taxon>
        <taxon>Sordariomycetidae</taxon>
        <taxon>Sordariales</taxon>
        <taxon>Chaetomiaceae</taxon>
        <taxon>Parachaetomium</taxon>
    </lineage>
</organism>
<dbReference type="SUPFAM" id="SSF101278">
    <property type="entry name" value="N-terminal domain of adenylylcyclase associated protein, CAP"/>
    <property type="match status" value="1"/>
</dbReference>
<evidence type="ECO:0000256" key="5">
    <source>
        <dbReference type="SAM" id="MobiDB-lite"/>
    </source>
</evidence>
<evidence type="ECO:0000256" key="2">
    <source>
        <dbReference type="ARBA" id="ARBA00054756"/>
    </source>
</evidence>
<evidence type="ECO:0000259" key="6">
    <source>
        <dbReference type="PROSITE" id="PS51329"/>
    </source>
</evidence>
<proteinExistence type="inferred from homology"/>
<feature type="compositionally biased region" description="Basic and acidic residues" evidence="5">
    <location>
        <begin position="331"/>
        <end position="340"/>
    </location>
</feature>
<feature type="compositionally biased region" description="Basic and acidic residues" evidence="5">
    <location>
        <begin position="370"/>
        <end position="386"/>
    </location>
</feature>
<evidence type="ECO:0000256" key="3">
    <source>
        <dbReference type="ARBA" id="ARBA00072052"/>
    </source>
</evidence>
<accession>A0AAN6ST61</accession>
<dbReference type="GO" id="GO:0007015">
    <property type="term" value="P:actin filament organization"/>
    <property type="evidence" value="ECO:0007669"/>
    <property type="project" value="TreeGrafter"/>
</dbReference>
<dbReference type="InterPro" id="IPR036223">
    <property type="entry name" value="CAP_C_sf"/>
</dbReference>
<feature type="region of interest" description="Disordered" evidence="5">
    <location>
        <begin position="27"/>
        <end position="77"/>
    </location>
</feature>
<dbReference type="InterPro" id="IPR036222">
    <property type="entry name" value="CAP_N_sf"/>
</dbReference>
<dbReference type="AlphaFoldDB" id="A0AAN6ST61"/>
<dbReference type="InterPro" id="IPR018106">
    <property type="entry name" value="CAP_CS_N"/>
</dbReference>
<dbReference type="InterPro" id="IPR053950">
    <property type="entry name" value="CAP_N"/>
</dbReference>
<dbReference type="SMART" id="SM00673">
    <property type="entry name" value="CARP"/>
    <property type="match status" value="1"/>
</dbReference>
<gene>
    <name evidence="7" type="ORF">C8A01DRAFT_45635</name>
</gene>
<feature type="compositionally biased region" description="Polar residues" evidence="5">
    <location>
        <begin position="27"/>
        <end position="44"/>
    </location>
</feature>
<dbReference type="SUPFAM" id="SSF69340">
    <property type="entry name" value="C-terminal domain of adenylylcyclase associated protein"/>
    <property type="match status" value="1"/>
</dbReference>
<dbReference type="Pfam" id="PF01213">
    <property type="entry name" value="CAP_N-CM"/>
    <property type="match status" value="1"/>
</dbReference>
<dbReference type="GO" id="GO:0008179">
    <property type="term" value="F:adenylate cyclase binding"/>
    <property type="evidence" value="ECO:0007669"/>
    <property type="project" value="TreeGrafter"/>
</dbReference>
<evidence type="ECO:0000313" key="8">
    <source>
        <dbReference type="Proteomes" id="UP001303115"/>
    </source>
</evidence>
<dbReference type="GO" id="GO:0005737">
    <property type="term" value="C:cytoplasm"/>
    <property type="evidence" value="ECO:0007669"/>
    <property type="project" value="TreeGrafter"/>
</dbReference>
<evidence type="ECO:0000256" key="4">
    <source>
        <dbReference type="RuleBase" id="RU000647"/>
    </source>
</evidence>
<dbReference type="Pfam" id="PF08603">
    <property type="entry name" value="CAP_C"/>
    <property type="match status" value="1"/>
</dbReference>
<dbReference type="Gene3D" id="2.160.20.70">
    <property type="match status" value="1"/>
</dbReference>
<protein>
    <recommendedName>
        <fullName evidence="3 4">Adenylyl cyclase-associated protein</fullName>
    </recommendedName>
</protein>
<evidence type="ECO:0000313" key="7">
    <source>
        <dbReference type="EMBL" id="KAK4041196.1"/>
    </source>
</evidence>
<sequence length="546" mass="58346">MATNSMHNLTTLIKRLEAATSRLEDIAQSSFESPQTAPALQQSGTAPKPPAPTSAPPAPPQTAIGPSPPAAAPEPVPESIEEFDSFISQSLGNWAKLSNVMGGLVAEQAAKVVEAFKEQRKFLLITTKAKKPDLKGADMSVFQDLLKPTSTLMTAVGAIKDSNRGDKLYNNLCTVAESMMALAWVTLETKPFKHVEESFASAQFWGNKILTANKNKDEQQVEWVKAYFQVFRDLAEYVKTYFPNGIPWNAKGVPAAEAAKAINAAPSAPAAPARAAAPAAGGPPPPPPPPPPGPPPVLKINEEKAEPSAAGGLGAVFSELNKGEAVTKGLRKVDKSEMTHKNPSLRAGSTVPERGASARGKSPAPPGTKPKPESMRVKKPPKKELEGNKWTIENFDKEPAPIELEVSLSHSVLISKCNNTTIILRGKANAVTIENTNRLSLVVESLVSTVDVVKSANFALQVLETIPTVLLDQVDGAQVYLSKESAAVTRLYSSKSASINLNVIPGGAGDDQEEEEDYKEIPLPSQICSWWDKEKGDVVNEIVSHQ</sequence>
<dbReference type="InterPro" id="IPR016098">
    <property type="entry name" value="CAP/MinC_C"/>
</dbReference>
<feature type="region of interest" description="Disordered" evidence="5">
    <location>
        <begin position="328"/>
        <end position="386"/>
    </location>
</feature>
<comment type="function">
    <text evidence="2">The N-terminal domain binds to adenylyl cyclase, thereby enabling adenylyl cyclase to be activated by upstream regulatory signals, such as Ras. The C-terminal domain is required for normal cellular morphology and growth control.</text>
</comment>
<dbReference type="PROSITE" id="PS01088">
    <property type="entry name" value="CAP_1"/>
    <property type="match status" value="1"/>
</dbReference>
<dbReference type="PROSITE" id="PS51329">
    <property type="entry name" value="C_CAP_COFACTOR_C"/>
    <property type="match status" value="1"/>
</dbReference>
<dbReference type="GO" id="GO:0003779">
    <property type="term" value="F:actin binding"/>
    <property type="evidence" value="ECO:0007669"/>
    <property type="project" value="InterPro"/>
</dbReference>
<feature type="compositionally biased region" description="Pro residues" evidence="5">
    <location>
        <begin position="47"/>
        <end position="76"/>
    </location>
</feature>
<dbReference type="FunFam" id="1.25.40.330:FF:000001">
    <property type="entry name" value="Adenylyl cyclase-associated protein"/>
    <property type="match status" value="1"/>
</dbReference>
<name>A0AAN6ST61_9PEZI</name>
<dbReference type="InterPro" id="IPR017901">
    <property type="entry name" value="C-CAP_CF_C-like"/>
</dbReference>
<feature type="domain" description="C-CAP/cofactor C-like" evidence="6">
    <location>
        <begin position="380"/>
        <end position="523"/>
    </location>
</feature>
<dbReference type="InterPro" id="IPR013912">
    <property type="entry name" value="Adenylate_cyclase-assoc_CAP_C"/>
</dbReference>
<dbReference type="Pfam" id="PF21938">
    <property type="entry name" value="CAP_N"/>
    <property type="match status" value="1"/>
</dbReference>
<reference evidence="8" key="1">
    <citation type="journal article" date="2023" name="Mol. Phylogenet. Evol.">
        <title>Genome-scale phylogeny and comparative genomics of the fungal order Sordariales.</title>
        <authorList>
            <person name="Hensen N."/>
            <person name="Bonometti L."/>
            <person name="Westerberg I."/>
            <person name="Brannstrom I.O."/>
            <person name="Guillou S."/>
            <person name="Cros-Aarteil S."/>
            <person name="Calhoun S."/>
            <person name="Haridas S."/>
            <person name="Kuo A."/>
            <person name="Mondo S."/>
            <person name="Pangilinan J."/>
            <person name="Riley R."/>
            <person name="LaButti K."/>
            <person name="Andreopoulos B."/>
            <person name="Lipzen A."/>
            <person name="Chen C."/>
            <person name="Yan M."/>
            <person name="Daum C."/>
            <person name="Ng V."/>
            <person name="Clum A."/>
            <person name="Steindorff A."/>
            <person name="Ohm R.A."/>
            <person name="Martin F."/>
            <person name="Silar P."/>
            <person name="Natvig D.O."/>
            <person name="Lalanne C."/>
            <person name="Gautier V."/>
            <person name="Ament-Velasquez S.L."/>
            <person name="Kruys A."/>
            <person name="Hutchinson M.I."/>
            <person name="Powell A.J."/>
            <person name="Barry K."/>
            <person name="Miller A.N."/>
            <person name="Grigoriev I.V."/>
            <person name="Debuchy R."/>
            <person name="Gladieux P."/>
            <person name="Hiltunen Thoren M."/>
            <person name="Johannesson H."/>
        </authorList>
    </citation>
    <scope>NUCLEOTIDE SEQUENCE [LARGE SCALE GENOMIC DNA]</scope>
    <source>
        <strain evidence="8">CBS 284.82</strain>
    </source>
</reference>
<dbReference type="InterPro" id="IPR013992">
    <property type="entry name" value="Adenylate_cyclase-assoc_CAP_N"/>
</dbReference>
<evidence type="ECO:0000256" key="1">
    <source>
        <dbReference type="ARBA" id="ARBA00007659"/>
    </source>
</evidence>
<dbReference type="GO" id="GO:0019933">
    <property type="term" value="P:cAMP-mediated signaling"/>
    <property type="evidence" value="ECO:0007669"/>
    <property type="project" value="TreeGrafter"/>
</dbReference>
<feature type="compositionally biased region" description="Pro residues" evidence="5">
    <location>
        <begin position="281"/>
        <end position="297"/>
    </location>
</feature>
<dbReference type="PANTHER" id="PTHR10652">
    <property type="entry name" value="ADENYLYL CYCLASE-ASSOCIATED PROTEIN"/>
    <property type="match status" value="1"/>
</dbReference>
<dbReference type="PANTHER" id="PTHR10652:SF0">
    <property type="entry name" value="ADENYLYL CYCLASE-ASSOCIATED PROTEIN"/>
    <property type="match status" value="1"/>
</dbReference>
<dbReference type="EMBL" id="MU854362">
    <property type="protein sequence ID" value="KAK4041196.1"/>
    <property type="molecule type" value="Genomic_DNA"/>
</dbReference>